<dbReference type="InterPro" id="IPR009057">
    <property type="entry name" value="Homeodomain-like_sf"/>
</dbReference>
<keyword evidence="3" id="KW-1185">Reference proteome</keyword>
<dbReference type="Proteomes" id="UP000838878">
    <property type="component" value="Chromosome 5"/>
</dbReference>
<dbReference type="SUPFAM" id="SSF46689">
    <property type="entry name" value="Homeodomain-like"/>
    <property type="match status" value="1"/>
</dbReference>
<dbReference type="AlphaFoldDB" id="A0A8J9UUB4"/>
<accession>A0A8J9UUB4</accession>
<sequence>MVFVLIVIDGLQIYKKKSQAQWNEDIMMLAIADCNAGIPVKTTARKYGLPYATLYRHWKKGSSNAQLGRFRKVFNDQQEVLEYASQNNVVILSLPPHTSNKLQPLDVAVYGALKIYFEQEINRFQKTHPGRIVNQYDVARLFAPAYLKCATPNNAIKGFQSTGIWPINMDVWEEKDFAPCSTTLTERNGANSEATLQETTNRDVGTLLTMMSDLRRQDSKVHLD</sequence>
<evidence type="ECO:0008006" key="4">
    <source>
        <dbReference type="Google" id="ProtNLM"/>
    </source>
</evidence>
<organism evidence="2 3">
    <name type="scientific">Brenthis ino</name>
    <name type="common">lesser marbled fritillary</name>
    <dbReference type="NCBI Taxonomy" id="405034"/>
    <lineage>
        <taxon>Eukaryota</taxon>
        <taxon>Metazoa</taxon>
        <taxon>Ecdysozoa</taxon>
        <taxon>Arthropoda</taxon>
        <taxon>Hexapoda</taxon>
        <taxon>Insecta</taxon>
        <taxon>Pterygota</taxon>
        <taxon>Neoptera</taxon>
        <taxon>Endopterygota</taxon>
        <taxon>Lepidoptera</taxon>
        <taxon>Glossata</taxon>
        <taxon>Ditrysia</taxon>
        <taxon>Papilionoidea</taxon>
        <taxon>Nymphalidae</taxon>
        <taxon>Heliconiinae</taxon>
        <taxon>Argynnini</taxon>
        <taxon>Brenthis</taxon>
    </lineage>
</organism>
<dbReference type="OrthoDB" id="7477068at2759"/>
<gene>
    <name evidence="2" type="ORF">BINO364_LOCUS11752</name>
</gene>
<proteinExistence type="predicted"/>
<evidence type="ECO:0000256" key="1">
    <source>
        <dbReference type="ARBA" id="ARBA00004123"/>
    </source>
</evidence>
<protein>
    <recommendedName>
        <fullName evidence="4">HTH psq-type domain-containing protein</fullName>
    </recommendedName>
</protein>
<dbReference type="EMBL" id="OV170225">
    <property type="protein sequence ID" value="CAH0726273.1"/>
    <property type="molecule type" value="Genomic_DNA"/>
</dbReference>
<evidence type="ECO:0000313" key="2">
    <source>
        <dbReference type="EMBL" id="CAH0726273.1"/>
    </source>
</evidence>
<comment type="subcellular location">
    <subcellularLocation>
        <location evidence="1">Nucleus</location>
    </subcellularLocation>
</comment>
<dbReference type="GO" id="GO:0005634">
    <property type="term" value="C:nucleus"/>
    <property type="evidence" value="ECO:0007669"/>
    <property type="project" value="UniProtKB-SubCell"/>
</dbReference>
<reference evidence="2" key="1">
    <citation type="submission" date="2021-12" db="EMBL/GenBank/DDBJ databases">
        <authorList>
            <person name="Martin H S."/>
        </authorList>
    </citation>
    <scope>NUCLEOTIDE SEQUENCE</scope>
</reference>
<name>A0A8J9UUB4_9NEOP</name>
<feature type="non-terminal residue" evidence="2">
    <location>
        <position position="224"/>
    </location>
</feature>
<evidence type="ECO:0000313" key="3">
    <source>
        <dbReference type="Proteomes" id="UP000838878"/>
    </source>
</evidence>